<dbReference type="PROSITE" id="PS51198">
    <property type="entry name" value="UVRD_HELICASE_ATP_BIND"/>
    <property type="match status" value="1"/>
</dbReference>
<dbReference type="RefSeq" id="WP_341876785.1">
    <property type="nucleotide sequence ID" value="NZ_CP121687.1"/>
</dbReference>
<reference evidence="14 15" key="1">
    <citation type="submission" date="2023-03" db="EMBL/GenBank/DDBJ databases">
        <title>Novel Species.</title>
        <authorList>
            <person name="Ma S."/>
        </authorList>
    </citation>
    <scope>NUCLEOTIDE SEQUENCE [LARGE SCALE GENOMIC DNA]</scope>
    <source>
        <strain evidence="14 15">LIND6LT2</strain>
    </source>
</reference>
<name>A0ABZ2Y743_9FIRM</name>
<evidence type="ECO:0000256" key="7">
    <source>
        <dbReference type="ARBA" id="ARBA00023235"/>
    </source>
</evidence>
<dbReference type="Proteomes" id="UP001486565">
    <property type="component" value="Chromosome"/>
</dbReference>
<dbReference type="InterPro" id="IPR000212">
    <property type="entry name" value="DNA_helicase_UvrD/REP"/>
</dbReference>
<dbReference type="InterPro" id="IPR014016">
    <property type="entry name" value="UvrD-like_ATP-bd"/>
</dbReference>
<dbReference type="Pfam" id="PF00580">
    <property type="entry name" value="UvrD-helicase"/>
    <property type="match status" value="2"/>
</dbReference>
<evidence type="ECO:0000256" key="3">
    <source>
        <dbReference type="ARBA" id="ARBA00022801"/>
    </source>
</evidence>
<comment type="catalytic activity">
    <reaction evidence="10">
        <text>ATP + H2O = ADP + phosphate + H(+)</text>
        <dbReference type="Rhea" id="RHEA:13065"/>
        <dbReference type="ChEBI" id="CHEBI:15377"/>
        <dbReference type="ChEBI" id="CHEBI:15378"/>
        <dbReference type="ChEBI" id="CHEBI:30616"/>
        <dbReference type="ChEBI" id="CHEBI:43474"/>
        <dbReference type="ChEBI" id="CHEBI:456216"/>
        <dbReference type="EC" id="5.6.2.4"/>
    </reaction>
</comment>
<dbReference type="GO" id="GO:0004386">
    <property type="term" value="F:helicase activity"/>
    <property type="evidence" value="ECO:0007669"/>
    <property type="project" value="UniProtKB-KW"/>
</dbReference>
<keyword evidence="7" id="KW-0413">Isomerase</keyword>
<evidence type="ECO:0000259" key="13">
    <source>
        <dbReference type="PROSITE" id="PS51217"/>
    </source>
</evidence>
<dbReference type="SUPFAM" id="SSF52540">
    <property type="entry name" value="P-loop containing nucleoside triphosphate hydrolases"/>
    <property type="match status" value="1"/>
</dbReference>
<evidence type="ECO:0000256" key="10">
    <source>
        <dbReference type="ARBA" id="ARBA00048988"/>
    </source>
</evidence>
<dbReference type="InterPro" id="IPR013986">
    <property type="entry name" value="DExx_box_DNA_helicase_dom_sf"/>
</dbReference>
<dbReference type="Gene3D" id="1.10.486.10">
    <property type="entry name" value="PCRA, domain 4"/>
    <property type="match status" value="1"/>
</dbReference>
<dbReference type="Gene3D" id="1.10.10.160">
    <property type="match status" value="1"/>
</dbReference>
<feature type="domain" description="UvrD-like helicase C-terminal" evidence="13">
    <location>
        <begin position="338"/>
        <end position="604"/>
    </location>
</feature>
<keyword evidence="3 11" id="KW-0378">Hydrolase</keyword>
<evidence type="ECO:0000256" key="5">
    <source>
        <dbReference type="ARBA" id="ARBA00022840"/>
    </source>
</evidence>
<feature type="domain" description="UvrD-like helicase ATP-binding" evidence="12">
    <location>
        <begin position="23"/>
        <end position="337"/>
    </location>
</feature>
<keyword evidence="6" id="KW-0238">DNA-binding</keyword>
<dbReference type="Gene3D" id="3.40.50.300">
    <property type="entry name" value="P-loop containing nucleotide triphosphate hydrolases"/>
    <property type="match status" value="3"/>
</dbReference>
<organism evidence="14 15">
    <name type="scientific">Defluviitalea saccharophila</name>
    <dbReference type="NCBI Taxonomy" id="879970"/>
    <lineage>
        <taxon>Bacteria</taxon>
        <taxon>Bacillati</taxon>
        <taxon>Bacillota</taxon>
        <taxon>Clostridia</taxon>
        <taxon>Lachnospirales</taxon>
        <taxon>Defluviitaleaceae</taxon>
        <taxon>Defluviitalea</taxon>
    </lineage>
</organism>
<dbReference type="PANTHER" id="PTHR11070">
    <property type="entry name" value="UVRD / RECB / PCRA DNA HELICASE FAMILY MEMBER"/>
    <property type="match status" value="1"/>
</dbReference>
<accession>A0ABZ2Y743</accession>
<evidence type="ECO:0000256" key="1">
    <source>
        <dbReference type="ARBA" id="ARBA00009922"/>
    </source>
</evidence>
<evidence type="ECO:0000256" key="8">
    <source>
        <dbReference type="ARBA" id="ARBA00034617"/>
    </source>
</evidence>
<dbReference type="EC" id="5.6.2.4" evidence="9"/>
<evidence type="ECO:0000313" key="15">
    <source>
        <dbReference type="Proteomes" id="UP001486565"/>
    </source>
</evidence>
<dbReference type="InterPro" id="IPR027417">
    <property type="entry name" value="P-loop_NTPase"/>
</dbReference>
<evidence type="ECO:0000256" key="2">
    <source>
        <dbReference type="ARBA" id="ARBA00022741"/>
    </source>
</evidence>
<sequence>MFEADVIEEFVKTRDKIIEKNYEHLNENQRKAVLTGEGPQMVIAGPGSGKTHVIMHRLHYLISYGPIYNTYKVPEGITKEDIDILKNDSNHPRAKELLSYYAIDPRSILVITFTKAAAEEMKQRFYNMQDINSAKSQGILFGTFHSVFFRILRSAYGYHIDQVIKEDEKRLVLKKITEEMEIEYQDEQEFLNDLENEIGLIKNDLIHLSYYNSMTLPSEQFRKIVSYYERYKSQHQKIDFDDMLYHCYELLRNNKNILSLWSNRYKYILIDEFQDINKVQYETIKLLSAPYNHLFIVGDDDQSIYKFRGARPEFLLHFPQDFKNAGRVTLDINYRSTGRIIDISSSVISKNVHRYQKEIKTINEKGDEPVFIQSEDGEEEALHIAEWILNWKKKGMAYRDIAVIFRTNIQARALVDIMLDLNIPFYLRDEIPNVYEHWVAKDILAYIKLSKDLKDNESLERIINKPKRYISKGVIFEARKKNGILFENIYKTPYLQTWQVNRLEELKFHLDSIKNKKPGEAIAYIRKNIGYNDYIIEYAQYRNISFKGLKELLDEIQEAARHYESYEEWMNHIQNVGEEMKAGKRRIVGEMDAVTLSTMHGAKGLEFEAVCIAGTVEGVIPHNKSSSPAELEEERRLFYVGITRAKKYLAISTVKKRYEEEVEPSRFIEEMTKKPSLEEFHKGISIYHKKHGRGKIQSIQGTIAAIMFEKGILPRKIDLKYCIDKKIITIEKDATN</sequence>
<feature type="binding site" evidence="11">
    <location>
        <begin position="44"/>
        <end position="51"/>
    </location>
    <ligand>
        <name>ATP</name>
        <dbReference type="ChEBI" id="CHEBI:30616"/>
    </ligand>
</feature>
<evidence type="ECO:0000256" key="6">
    <source>
        <dbReference type="ARBA" id="ARBA00023125"/>
    </source>
</evidence>
<keyword evidence="15" id="KW-1185">Reference proteome</keyword>
<comment type="catalytic activity">
    <reaction evidence="8">
        <text>Couples ATP hydrolysis with the unwinding of duplex DNA by translocating in the 3'-5' direction.</text>
        <dbReference type="EC" id="5.6.2.4"/>
    </reaction>
</comment>
<evidence type="ECO:0000259" key="12">
    <source>
        <dbReference type="PROSITE" id="PS51198"/>
    </source>
</evidence>
<proteinExistence type="inferred from homology"/>
<keyword evidence="5 11" id="KW-0067">ATP-binding</keyword>
<evidence type="ECO:0000256" key="11">
    <source>
        <dbReference type="PROSITE-ProRule" id="PRU00560"/>
    </source>
</evidence>
<dbReference type="Pfam" id="PF13361">
    <property type="entry name" value="UvrD_C"/>
    <property type="match status" value="1"/>
</dbReference>
<evidence type="ECO:0000313" key="14">
    <source>
        <dbReference type="EMBL" id="WZL69797.1"/>
    </source>
</evidence>
<evidence type="ECO:0000256" key="9">
    <source>
        <dbReference type="ARBA" id="ARBA00034808"/>
    </source>
</evidence>
<dbReference type="PANTHER" id="PTHR11070:SF2">
    <property type="entry name" value="ATP-DEPENDENT DNA HELICASE SRS2"/>
    <property type="match status" value="1"/>
</dbReference>
<dbReference type="EMBL" id="CP121687">
    <property type="protein sequence ID" value="WZL69797.1"/>
    <property type="molecule type" value="Genomic_DNA"/>
</dbReference>
<dbReference type="GO" id="GO:0016787">
    <property type="term" value="F:hydrolase activity"/>
    <property type="evidence" value="ECO:0007669"/>
    <property type="project" value="UniProtKB-KW"/>
</dbReference>
<dbReference type="InterPro" id="IPR014017">
    <property type="entry name" value="DNA_helicase_UvrD-like_C"/>
</dbReference>
<dbReference type="CDD" id="cd17932">
    <property type="entry name" value="DEXQc_UvrD"/>
    <property type="match status" value="1"/>
</dbReference>
<comment type="similarity">
    <text evidence="1">Belongs to the helicase family. UvrD subfamily.</text>
</comment>
<keyword evidence="4 11" id="KW-0347">Helicase</keyword>
<dbReference type="PROSITE" id="PS51217">
    <property type="entry name" value="UVRD_HELICASE_CTER"/>
    <property type="match status" value="1"/>
</dbReference>
<keyword evidence="2 11" id="KW-0547">Nucleotide-binding</keyword>
<protein>
    <recommendedName>
        <fullName evidence="9">DNA 3'-5' helicase</fullName>
        <ecNumber evidence="9">5.6.2.4</ecNumber>
    </recommendedName>
</protein>
<gene>
    <name evidence="14" type="ORF">QBE51_13635</name>
</gene>
<evidence type="ECO:0000256" key="4">
    <source>
        <dbReference type="ARBA" id="ARBA00022806"/>
    </source>
</evidence>